<evidence type="ECO:0000313" key="1">
    <source>
        <dbReference type="EMBL" id="KRL68002.1"/>
    </source>
</evidence>
<gene>
    <name evidence="1" type="ORF">FC85_GL002521</name>
</gene>
<dbReference type="PATRIC" id="fig|1423739.3.peg.2622"/>
<dbReference type="InterPro" id="IPR014825">
    <property type="entry name" value="DNA_alkylation"/>
</dbReference>
<evidence type="ECO:0000313" key="2">
    <source>
        <dbReference type="Proteomes" id="UP000052013"/>
    </source>
</evidence>
<dbReference type="SUPFAM" id="SSF48371">
    <property type="entry name" value="ARM repeat"/>
    <property type="match status" value="1"/>
</dbReference>
<comment type="caution">
    <text evidence="1">The sequence shown here is derived from an EMBL/GenBank/DDBJ whole genome shotgun (WGS) entry which is preliminary data.</text>
</comment>
<protein>
    <submittedName>
        <fullName evidence="1">DNA alkylation repair enzyme</fullName>
    </submittedName>
</protein>
<dbReference type="STRING" id="1423739.FC85_GL002521"/>
<dbReference type="InterPro" id="IPR016024">
    <property type="entry name" value="ARM-type_fold"/>
</dbReference>
<dbReference type="PANTHER" id="PTHR34070">
    <property type="entry name" value="ARMADILLO-TYPE FOLD"/>
    <property type="match status" value="1"/>
</dbReference>
<dbReference type="AlphaFoldDB" id="A0A0R1SN94"/>
<dbReference type="EMBL" id="AZEY01000028">
    <property type="protein sequence ID" value="KRL68002.1"/>
    <property type="molecule type" value="Genomic_DNA"/>
</dbReference>
<organism evidence="1 2">
    <name type="scientific">Lentilactobacillus diolivorans DSM 14421</name>
    <dbReference type="NCBI Taxonomy" id="1423739"/>
    <lineage>
        <taxon>Bacteria</taxon>
        <taxon>Bacillati</taxon>
        <taxon>Bacillota</taxon>
        <taxon>Bacilli</taxon>
        <taxon>Lactobacillales</taxon>
        <taxon>Lactobacillaceae</taxon>
        <taxon>Lentilactobacillus</taxon>
    </lineage>
</organism>
<name>A0A0R1SN94_9LACO</name>
<dbReference type="CDD" id="cd07064">
    <property type="entry name" value="AlkD_like_1"/>
    <property type="match status" value="1"/>
</dbReference>
<sequence length="210" mass="25177">MFTMTGNSENQIYMEKYMRNQFKFLGLKAPERKAQSKSFIKSSKKAPLNEVLAEIETLYQRPFREYQYVAVDIGDANVKRLTFDDIQTLTKYIQIKSWWDTVDSWRKTFEKYVRLHPEQKERIFNLFYQHDNFWMRRVAITLQLLEKETLDTGLLTKAIEYDIETNAFFIQKAIGWALRNYSKFNPQWVTTFMSEHQLSKLAVKEGSEYL</sequence>
<dbReference type="Gene3D" id="1.25.40.290">
    <property type="entry name" value="ARM repeat domains"/>
    <property type="match status" value="1"/>
</dbReference>
<dbReference type="Proteomes" id="UP000052013">
    <property type="component" value="Unassembled WGS sequence"/>
</dbReference>
<dbReference type="RefSeq" id="WP_057864123.1">
    <property type="nucleotide sequence ID" value="NZ_AZEY01000028.1"/>
</dbReference>
<accession>A0A0R1SN94</accession>
<proteinExistence type="predicted"/>
<dbReference type="PANTHER" id="PTHR34070:SF1">
    <property type="entry name" value="DNA ALKYLATION REPAIR PROTEIN"/>
    <property type="match status" value="1"/>
</dbReference>
<dbReference type="Pfam" id="PF08713">
    <property type="entry name" value="DNA_alkylation"/>
    <property type="match status" value="1"/>
</dbReference>
<reference evidence="1 2" key="1">
    <citation type="journal article" date="2015" name="Genome Announc.">
        <title>Expanding the biotechnology potential of lactobacilli through comparative genomics of 213 strains and associated genera.</title>
        <authorList>
            <person name="Sun Z."/>
            <person name="Harris H.M."/>
            <person name="McCann A."/>
            <person name="Guo C."/>
            <person name="Argimon S."/>
            <person name="Zhang W."/>
            <person name="Yang X."/>
            <person name="Jeffery I.B."/>
            <person name="Cooney J.C."/>
            <person name="Kagawa T.F."/>
            <person name="Liu W."/>
            <person name="Song Y."/>
            <person name="Salvetti E."/>
            <person name="Wrobel A."/>
            <person name="Rasinkangas P."/>
            <person name="Parkhill J."/>
            <person name="Rea M.C."/>
            <person name="O'Sullivan O."/>
            <person name="Ritari J."/>
            <person name="Douillard F.P."/>
            <person name="Paul Ross R."/>
            <person name="Yang R."/>
            <person name="Briner A.E."/>
            <person name="Felis G.E."/>
            <person name="de Vos W.M."/>
            <person name="Barrangou R."/>
            <person name="Klaenhammer T.R."/>
            <person name="Caufield P.W."/>
            <person name="Cui Y."/>
            <person name="Zhang H."/>
            <person name="O'Toole P.W."/>
        </authorList>
    </citation>
    <scope>NUCLEOTIDE SEQUENCE [LARGE SCALE GENOMIC DNA]</scope>
    <source>
        <strain evidence="1 2">DSM 14421</strain>
    </source>
</reference>
<dbReference type="Gene3D" id="1.20.1660.10">
    <property type="entry name" value="Hypothetical protein (EF3068)"/>
    <property type="match status" value="1"/>
</dbReference>